<dbReference type="SUPFAM" id="SSF53623">
    <property type="entry name" value="MurD-like peptide ligases, catalytic domain"/>
    <property type="match status" value="1"/>
</dbReference>
<dbReference type="PROSITE" id="PS01012">
    <property type="entry name" value="FOLYLPOLYGLU_SYNT_2"/>
    <property type="match status" value="1"/>
</dbReference>
<dbReference type="Pfam" id="PF08245">
    <property type="entry name" value="Mur_ligase_M"/>
    <property type="match status" value="1"/>
</dbReference>
<gene>
    <name evidence="13" type="ORF">WMO37_10595</name>
</gene>
<dbReference type="Gene3D" id="3.40.1190.10">
    <property type="entry name" value="Mur-like, catalytic domain"/>
    <property type="match status" value="1"/>
</dbReference>
<dbReference type="Proteomes" id="UP001546774">
    <property type="component" value="Unassembled WGS sequence"/>
</dbReference>
<dbReference type="InterPro" id="IPR004101">
    <property type="entry name" value="Mur_ligase_C"/>
</dbReference>
<comment type="catalytic activity">
    <reaction evidence="9">
        <text>(6S)-5,6,7,8-tetrahydrofolyl-(gamma-L-Glu)(n) + L-glutamate + ATP = (6S)-5,6,7,8-tetrahydrofolyl-(gamma-L-Glu)(n+1) + ADP + phosphate + H(+)</text>
        <dbReference type="Rhea" id="RHEA:10580"/>
        <dbReference type="Rhea" id="RHEA-COMP:14738"/>
        <dbReference type="Rhea" id="RHEA-COMP:14740"/>
        <dbReference type="ChEBI" id="CHEBI:15378"/>
        <dbReference type="ChEBI" id="CHEBI:29985"/>
        <dbReference type="ChEBI" id="CHEBI:30616"/>
        <dbReference type="ChEBI" id="CHEBI:43474"/>
        <dbReference type="ChEBI" id="CHEBI:141005"/>
        <dbReference type="ChEBI" id="CHEBI:456216"/>
        <dbReference type="EC" id="6.3.2.17"/>
    </reaction>
</comment>
<dbReference type="Gene3D" id="3.90.190.20">
    <property type="entry name" value="Mur ligase, C-terminal domain"/>
    <property type="match status" value="1"/>
</dbReference>
<dbReference type="InterPro" id="IPR001645">
    <property type="entry name" value="Folylpolyglutamate_synth"/>
</dbReference>
<protein>
    <recommendedName>
        <fullName evidence="2">tetrahydrofolate synthase</fullName>
        <ecNumber evidence="2">6.3.2.17</ecNumber>
    </recommendedName>
    <alternativeName>
        <fullName evidence="8">Tetrahydrofolylpolyglutamate synthase</fullName>
    </alternativeName>
</protein>
<dbReference type="PANTHER" id="PTHR11136:SF0">
    <property type="entry name" value="DIHYDROFOLATE SYNTHETASE-RELATED"/>
    <property type="match status" value="1"/>
</dbReference>
<evidence type="ECO:0000259" key="11">
    <source>
        <dbReference type="Pfam" id="PF02875"/>
    </source>
</evidence>
<keyword evidence="4" id="KW-0479">Metal-binding</keyword>
<keyword evidence="6 10" id="KW-0067">ATP-binding</keyword>
<accession>A0ABV1H831</accession>
<keyword evidence="5 10" id="KW-0547">Nucleotide-binding</keyword>
<evidence type="ECO:0000259" key="12">
    <source>
        <dbReference type="Pfam" id="PF08245"/>
    </source>
</evidence>
<dbReference type="Pfam" id="PF02875">
    <property type="entry name" value="Mur_ligase_C"/>
    <property type="match status" value="1"/>
</dbReference>
<dbReference type="InterPro" id="IPR013221">
    <property type="entry name" value="Mur_ligase_cen"/>
</dbReference>
<reference evidence="13" key="1">
    <citation type="submission" date="2024-03" db="EMBL/GenBank/DDBJ databases">
        <title>Human intestinal bacterial collection.</title>
        <authorList>
            <person name="Pauvert C."/>
            <person name="Hitch T.C.A."/>
            <person name="Clavel T."/>
        </authorList>
    </citation>
    <scope>NUCLEOTIDE SEQUENCE [LARGE SCALE GENOMIC DNA]</scope>
    <source>
        <strain evidence="13">CLA-AA-H89B</strain>
    </source>
</reference>
<evidence type="ECO:0000256" key="7">
    <source>
        <dbReference type="ARBA" id="ARBA00022842"/>
    </source>
</evidence>
<evidence type="ECO:0000256" key="5">
    <source>
        <dbReference type="ARBA" id="ARBA00022741"/>
    </source>
</evidence>
<keyword evidence="7" id="KW-0460">Magnesium</keyword>
<evidence type="ECO:0000256" key="10">
    <source>
        <dbReference type="PIRNR" id="PIRNR001563"/>
    </source>
</evidence>
<evidence type="ECO:0000256" key="4">
    <source>
        <dbReference type="ARBA" id="ARBA00022723"/>
    </source>
</evidence>
<feature type="domain" description="Mur ligase C-terminal" evidence="11">
    <location>
        <begin position="289"/>
        <end position="411"/>
    </location>
</feature>
<comment type="caution">
    <text evidence="13">The sequence shown here is derived from an EMBL/GenBank/DDBJ whole genome shotgun (WGS) entry which is preliminary data.</text>
</comment>
<feature type="domain" description="Mur ligase central" evidence="12">
    <location>
        <begin position="44"/>
        <end position="260"/>
    </location>
</feature>
<evidence type="ECO:0000256" key="9">
    <source>
        <dbReference type="ARBA" id="ARBA00047493"/>
    </source>
</evidence>
<proteinExistence type="inferred from homology"/>
<dbReference type="PANTHER" id="PTHR11136">
    <property type="entry name" value="FOLYLPOLYGLUTAMATE SYNTHASE-RELATED"/>
    <property type="match status" value="1"/>
</dbReference>
<evidence type="ECO:0000256" key="6">
    <source>
        <dbReference type="ARBA" id="ARBA00022840"/>
    </source>
</evidence>
<evidence type="ECO:0000313" key="13">
    <source>
        <dbReference type="EMBL" id="MEQ2555446.1"/>
    </source>
</evidence>
<name>A0ABV1H831_9FIRM</name>
<evidence type="ECO:0000313" key="14">
    <source>
        <dbReference type="Proteomes" id="UP001546774"/>
    </source>
</evidence>
<sequence length="427" mass="47170">MIYTEAEHFIKESHNGVIRLGLGRIEELLERLGCPQKKLKFIHVAGTNGKGSVCAMTAEILKAAGYKTGLFTSPVISVYREQFRINGEMISEEEFVRYAELVRNACAKMTDVPSEFEKAVALAFLYFNENRCDFVVLEVGMGGCDDATNVIEVPEVAAIVNIDYDHMGFLGTTLEEIAQKKAGIIKENGTVVIAGQSETVMNVLIKRCQEKKAGFKSTDVQNIKITDRSIHGQTFGYKQYAGIRLSLLGDYQCENAAVVLEIMDCLIRKGYRIPVNAVYDGMKNVYWQGRFEILSEAPLFIVDGAHNPDGINALRSNLENYFAGEKFIFITGILRDKDSCQMLRTMLPYAAAFITIAPDSPRAMSADECADAVRKCGYTGAVSVMDTIEEAVQLAYRMSQKKNTGVCAFGSLYSVGAISRAGTMKLR</sequence>
<dbReference type="EC" id="6.3.2.17" evidence="2"/>
<comment type="similarity">
    <text evidence="1 10">Belongs to the folylpolyglutamate synthase family.</text>
</comment>
<keyword evidence="14" id="KW-1185">Reference proteome</keyword>
<dbReference type="PIRSF" id="PIRSF001563">
    <property type="entry name" value="Folylpolyglu_synth"/>
    <property type="match status" value="1"/>
</dbReference>
<dbReference type="EMBL" id="JBBMFS010000009">
    <property type="protein sequence ID" value="MEQ2555446.1"/>
    <property type="molecule type" value="Genomic_DNA"/>
</dbReference>
<evidence type="ECO:0000256" key="2">
    <source>
        <dbReference type="ARBA" id="ARBA00013025"/>
    </source>
</evidence>
<dbReference type="InterPro" id="IPR036565">
    <property type="entry name" value="Mur-like_cat_sf"/>
</dbReference>
<organism evidence="13 14">
    <name type="scientific">Lachnospira intestinalis</name>
    <dbReference type="NCBI Taxonomy" id="3133158"/>
    <lineage>
        <taxon>Bacteria</taxon>
        <taxon>Bacillati</taxon>
        <taxon>Bacillota</taxon>
        <taxon>Clostridia</taxon>
        <taxon>Lachnospirales</taxon>
        <taxon>Lachnospiraceae</taxon>
        <taxon>Lachnospira</taxon>
    </lineage>
</organism>
<dbReference type="GO" id="GO:0016874">
    <property type="term" value="F:ligase activity"/>
    <property type="evidence" value="ECO:0007669"/>
    <property type="project" value="UniProtKB-KW"/>
</dbReference>
<dbReference type="InterPro" id="IPR018109">
    <property type="entry name" value="Folylpolyglutamate_synth_CS"/>
</dbReference>
<dbReference type="NCBIfam" id="TIGR01499">
    <property type="entry name" value="folC"/>
    <property type="match status" value="1"/>
</dbReference>
<evidence type="ECO:0000256" key="3">
    <source>
        <dbReference type="ARBA" id="ARBA00022598"/>
    </source>
</evidence>
<dbReference type="InterPro" id="IPR036615">
    <property type="entry name" value="Mur_ligase_C_dom_sf"/>
</dbReference>
<keyword evidence="3 10" id="KW-0436">Ligase</keyword>
<evidence type="ECO:0000256" key="1">
    <source>
        <dbReference type="ARBA" id="ARBA00008276"/>
    </source>
</evidence>
<dbReference type="SUPFAM" id="SSF53244">
    <property type="entry name" value="MurD-like peptide ligases, peptide-binding domain"/>
    <property type="match status" value="1"/>
</dbReference>
<evidence type="ECO:0000256" key="8">
    <source>
        <dbReference type="ARBA" id="ARBA00030592"/>
    </source>
</evidence>